<keyword evidence="7" id="KW-0106">Calcium</keyword>
<dbReference type="GO" id="GO:0036503">
    <property type="term" value="P:ERAD pathway"/>
    <property type="evidence" value="ECO:0007669"/>
    <property type="project" value="UniProtKB-ARBA"/>
</dbReference>
<dbReference type="GO" id="GO:0016020">
    <property type="term" value="C:membrane"/>
    <property type="evidence" value="ECO:0007669"/>
    <property type="project" value="InterPro"/>
</dbReference>
<feature type="active site" evidence="6">
    <location>
        <position position="320"/>
    </location>
</feature>
<dbReference type="GO" id="GO:0005509">
    <property type="term" value="F:calcium ion binding"/>
    <property type="evidence" value="ECO:0007669"/>
    <property type="project" value="InterPro"/>
</dbReference>
<dbReference type="InterPro" id="IPR001382">
    <property type="entry name" value="Glyco_hydro_47"/>
</dbReference>
<dbReference type="PANTHER" id="PTHR11742:SF89">
    <property type="entry name" value="ALPHA-1,2-MANNOSIDASE"/>
    <property type="match status" value="1"/>
</dbReference>
<comment type="cofactor">
    <cofactor evidence="1 7">
        <name>Ca(2+)</name>
        <dbReference type="ChEBI" id="CHEBI:29108"/>
    </cofactor>
</comment>
<comment type="pathway">
    <text evidence="2">Protein modification; protein glycosylation.</text>
</comment>
<dbReference type="GO" id="GO:0005783">
    <property type="term" value="C:endoplasmic reticulum"/>
    <property type="evidence" value="ECO:0007669"/>
    <property type="project" value="TreeGrafter"/>
</dbReference>
<keyword evidence="10" id="KW-1133">Transmembrane helix</keyword>
<keyword evidence="5 8" id="KW-1015">Disulfide bond</keyword>
<evidence type="ECO:0000256" key="7">
    <source>
        <dbReference type="PIRSR" id="PIRSR601382-2"/>
    </source>
</evidence>
<dbReference type="SUPFAM" id="SSF48225">
    <property type="entry name" value="Seven-hairpin glycosidases"/>
    <property type="match status" value="1"/>
</dbReference>
<dbReference type="GO" id="GO:0005975">
    <property type="term" value="P:carbohydrate metabolic process"/>
    <property type="evidence" value="ECO:0007669"/>
    <property type="project" value="InterPro"/>
</dbReference>
<feature type="binding site" evidence="7">
    <location>
        <position position="584"/>
    </location>
    <ligand>
        <name>Ca(2+)</name>
        <dbReference type="ChEBI" id="CHEBI:29108"/>
    </ligand>
</feature>
<evidence type="ECO:0000256" key="8">
    <source>
        <dbReference type="PIRSR" id="PIRSR601382-3"/>
    </source>
</evidence>
<feature type="disulfide bond" evidence="8">
    <location>
        <begin position="392"/>
        <end position="421"/>
    </location>
</feature>
<dbReference type="GO" id="GO:0004571">
    <property type="term" value="F:mannosyl-oligosaccharide 1,2-alpha-mannosidase activity"/>
    <property type="evidence" value="ECO:0007669"/>
    <property type="project" value="InterPro"/>
</dbReference>
<evidence type="ECO:0000256" key="4">
    <source>
        <dbReference type="ARBA" id="ARBA00022801"/>
    </source>
</evidence>
<evidence type="ECO:0000256" key="3">
    <source>
        <dbReference type="ARBA" id="ARBA00007658"/>
    </source>
</evidence>
<accession>A0A9P4S4C7</accession>
<dbReference type="OrthoDB" id="8118055at2759"/>
<evidence type="ECO:0000313" key="11">
    <source>
        <dbReference type="EMBL" id="KAF2835834.1"/>
    </source>
</evidence>
<feature type="transmembrane region" description="Helical" evidence="10">
    <location>
        <begin position="12"/>
        <end position="29"/>
    </location>
</feature>
<dbReference type="InterPro" id="IPR050749">
    <property type="entry name" value="Glycosyl_Hydrolase_47"/>
</dbReference>
<name>A0A9P4S4C7_9PEZI</name>
<dbReference type="FunFam" id="1.50.10.10:FF:000037">
    <property type="entry name" value="alpha-1,2-Mannosidase"/>
    <property type="match status" value="1"/>
</dbReference>
<dbReference type="Proteomes" id="UP000799429">
    <property type="component" value="Unassembled WGS sequence"/>
</dbReference>
<feature type="active site" evidence="6">
    <location>
        <position position="497"/>
    </location>
</feature>
<dbReference type="EMBL" id="MU006106">
    <property type="protein sequence ID" value="KAF2835834.1"/>
    <property type="molecule type" value="Genomic_DNA"/>
</dbReference>
<dbReference type="Pfam" id="PF01532">
    <property type="entry name" value="Glyco_hydro_47"/>
    <property type="match status" value="1"/>
</dbReference>
<keyword evidence="10" id="KW-0472">Membrane</keyword>
<feature type="active site" description="Proton donor" evidence="6">
    <location>
        <position position="435"/>
    </location>
</feature>
<dbReference type="AlphaFoldDB" id="A0A9P4S4C7"/>
<keyword evidence="9" id="KW-0326">Glycosidase</keyword>
<protein>
    <recommendedName>
        <fullName evidence="9">alpha-1,2-Mannosidase</fullName>
        <ecNumber evidence="9">3.2.1.-</ecNumber>
    </recommendedName>
</protein>
<keyword evidence="7" id="KW-0479">Metal-binding</keyword>
<feature type="active site" description="Proton donor" evidence="6">
    <location>
        <position position="184"/>
    </location>
</feature>
<proteinExistence type="inferred from homology"/>
<evidence type="ECO:0000256" key="1">
    <source>
        <dbReference type="ARBA" id="ARBA00001913"/>
    </source>
</evidence>
<dbReference type="InterPro" id="IPR036026">
    <property type="entry name" value="Seven-hairpin_glycosidases"/>
</dbReference>
<evidence type="ECO:0000313" key="12">
    <source>
        <dbReference type="Proteomes" id="UP000799429"/>
    </source>
</evidence>
<gene>
    <name evidence="11" type="ORF">M501DRAFT_1060455</name>
</gene>
<keyword evidence="12" id="KW-1185">Reference proteome</keyword>
<comment type="caution">
    <text evidence="11">The sequence shown here is derived from an EMBL/GenBank/DDBJ whole genome shotgun (WGS) entry which is preliminary data.</text>
</comment>
<evidence type="ECO:0000256" key="9">
    <source>
        <dbReference type="RuleBase" id="RU361193"/>
    </source>
</evidence>
<dbReference type="PRINTS" id="PR00747">
    <property type="entry name" value="GLYHDRLASE47"/>
</dbReference>
<keyword evidence="4 9" id="KW-0378">Hydrolase</keyword>
<dbReference type="EC" id="3.2.1.-" evidence="9"/>
<keyword evidence="10" id="KW-0812">Transmembrane</keyword>
<dbReference type="Gene3D" id="1.50.10.10">
    <property type="match status" value="1"/>
</dbReference>
<organism evidence="11 12">
    <name type="scientific">Patellaria atrata CBS 101060</name>
    <dbReference type="NCBI Taxonomy" id="1346257"/>
    <lineage>
        <taxon>Eukaryota</taxon>
        <taxon>Fungi</taxon>
        <taxon>Dikarya</taxon>
        <taxon>Ascomycota</taxon>
        <taxon>Pezizomycotina</taxon>
        <taxon>Dothideomycetes</taxon>
        <taxon>Dothideomycetes incertae sedis</taxon>
        <taxon>Patellariales</taxon>
        <taxon>Patellariaceae</taxon>
        <taxon>Patellaria</taxon>
    </lineage>
</organism>
<evidence type="ECO:0000256" key="5">
    <source>
        <dbReference type="ARBA" id="ARBA00023157"/>
    </source>
</evidence>
<comment type="similarity">
    <text evidence="3 9">Belongs to the glycosyl hydrolase 47 family.</text>
</comment>
<sequence>MPNILRRWTLNLLLALAVIWIYTCLHPYTNGYTRATFPGAPGAPGPGLGLVQQPSKWGNVPTRHPVQNMRQLPAGQPVELPQIQHNFEAETAAVIMTRETRRQAVLDAFKRCWKAYKEHAWMKDEVTPISGGSRDTFGGWAATLVDSLDTLWIMGLKEDFRAAVQAAEKINFGSTAVSEINVFETTIRYLGGFLAAYDLSGEKALLAKAIEVGELLYLAFDTPNRMPITRWKLSEAFQGKEQVAPNWILSAEIGSLTVEFTRLSQLTGDQKYYDAVSRIVDVFADSQNKTLLRGMWPIAVNPRDKDFTWDTTFSLGAMSDSLYEYFPKTYALTGGRLPIFKQMFETSMNTAAKHLLFRPLTPDNANILVSGIFDAKNALRAFLKPQGQHLVCFTGGMYALGGRIFQNDEYVKIGRKLTDGCIWTYKSMPHGIMPEVFHIVPCPDATNCQWNEAGWKETVRRHYGLERTDDIDAKIKTERLPKGFLQIDDGRYILRPEAIESVFILYRITGDKNLQDAAWDMFTAIIENTSTHLANAAIADVSVPGEVAKMDSMESFWLAETLKYFYLIFSDPKIISLDDYVFNTEAHPFKIPKPVSGRR</sequence>
<reference evidence="11" key="1">
    <citation type="journal article" date="2020" name="Stud. Mycol.">
        <title>101 Dothideomycetes genomes: a test case for predicting lifestyles and emergence of pathogens.</title>
        <authorList>
            <person name="Haridas S."/>
            <person name="Albert R."/>
            <person name="Binder M."/>
            <person name="Bloem J."/>
            <person name="Labutti K."/>
            <person name="Salamov A."/>
            <person name="Andreopoulos B."/>
            <person name="Baker S."/>
            <person name="Barry K."/>
            <person name="Bills G."/>
            <person name="Bluhm B."/>
            <person name="Cannon C."/>
            <person name="Castanera R."/>
            <person name="Culley D."/>
            <person name="Daum C."/>
            <person name="Ezra D."/>
            <person name="Gonzalez J."/>
            <person name="Henrissat B."/>
            <person name="Kuo A."/>
            <person name="Liang C."/>
            <person name="Lipzen A."/>
            <person name="Lutzoni F."/>
            <person name="Magnuson J."/>
            <person name="Mondo S."/>
            <person name="Nolan M."/>
            <person name="Ohm R."/>
            <person name="Pangilinan J."/>
            <person name="Park H.-J."/>
            <person name="Ramirez L."/>
            <person name="Alfaro M."/>
            <person name="Sun H."/>
            <person name="Tritt A."/>
            <person name="Yoshinaga Y."/>
            <person name="Zwiers L.-H."/>
            <person name="Turgeon B."/>
            <person name="Goodwin S."/>
            <person name="Spatafora J."/>
            <person name="Crous P."/>
            <person name="Grigoriev I."/>
        </authorList>
    </citation>
    <scope>NUCLEOTIDE SEQUENCE</scope>
    <source>
        <strain evidence="11">CBS 101060</strain>
    </source>
</reference>
<dbReference type="PANTHER" id="PTHR11742">
    <property type="entry name" value="MANNOSYL-OLIGOSACCHARIDE ALPHA-1,2-MANNOSIDASE-RELATED"/>
    <property type="match status" value="1"/>
</dbReference>
<evidence type="ECO:0000256" key="6">
    <source>
        <dbReference type="PIRSR" id="PIRSR601382-1"/>
    </source>
</evidence>
<dbReference type="InterPro" id="IPR012341">
    <property type="entry name" value="6hp_glycosidase-like_sf"/>
</dbReference>
<evidence type="ECO:0000256" key="2">
    <source>
        <dbReference type="ARBA" id="ARBA00004922"/>
    </source>
</evidence>
<evidence type="ECO:0000256" key="10">
    <source>
        <dbReference type="SAM" id="Phobius"/>
    </source>
</evidence>